<proteinExistence type="predicted"/>
<dbReference type="AlphaFoldDB" id="A0A0C2BWP0"/>
<accession>A0A0C2BWP0</accession>
<reference evidence="1 2" key="1">
    <citation type="submission" date="2013-12" db="EMBL/GenBank/DDBJ databases">
        <title>Draft genome of the parsitic nematode Ancylostoma duodenale.</title>
        <authorList>
            <person name="Mitreva M."/>
        </authorList>
    </citation>
    <scope>NUCLEOTIDE SEQUENCE [LARGE SCALE GENOMIC DNA]</scope>
    <source>
        <strain evidence="1 2">Zhejiang</strain>
    </source>
</reference>
<keyword evidence="2" id="KW-1185">Reference proteome</keyword>
<name>A0A0C2BWP0_9BILA</name>
<evidence type="ECO:0000313" key="2">
    <source>
        <dbReference type="Proteomes" id="UP000054047"/>
    </source>
</evidence>
<feature type="non-terminal residue" evidence="1">
    <location>
        <position position="1"/>
    </location>
</feature>
<protein>
    <submittedName>
        <fullName evidence="1">Uncharacterized protein</fullName>
    </submittedName>
</protein>
<evidence type="ECO:0000313" key="1">
    <source>
        <dbReference type="EMBL" id="KIH48358.1"/>
    </source>
</evidence>
<dbReference type="Proteomes" id="UP000054047">
    <property type="component" value="Unassembled WGS sequence"/>
</dbReference>
<sequence length="103" mass="12040">FGDMSPLMRFYRLLVGNGLLFPEVSTYTGGMGRGELEEICDRYLSRREEQQKVTEAVERCLRKGYDYDKMKDRVLEAITDSHRAHKVISAICIAYPQFRKRTK</sequence>
<dbReference type="EMBL" id="KN760320">
    <property type="protein sequence ID" value="KIH48358.1"/>
    <property type="molecule type" value="Genomic_DNA"/>
</dbReference>
<gene>
    <name evidence="1" type="ORF">ANCDUO_21574</name>
</gene>
<organism evidence="1 2">
    <name type="scientific">Ancylostoma duodenale</name>
    <dbReference type="NCBI Taxonomy" id="51022"/>
    <lineage>
        <taxon>Eukaryota</taxon>
        <taxon>Metazoa</taxon>
        <taxon>Ecdysozoa</taxon>
        <taxon>Nematoda</taxon>
        <taxon>Chromadorea</taxon>
        <taxon>Rhabditida</taxon>
        <taxon>Rhabditina</taxon>
        <taxon>Rhabditomorpha</taxon>
        <taxon>Strongyloidea</taxon>
        <taxon>Ancylostomatidae</taxon>
        <taxon>Ancylostomatinae</taxon>
        <taxon>Ancylostoma</taxon>
    </lineage>
</organism>
<feature type="non-terminal residue" evidence="1">
    <location>
        <position position="103"/>
    </location>
</feature>
<dbReference type="OrthoDB" id="5856362at2759"/>